<dbReference type="GO" id="GO:0000272">
    <property type="term" value="P:polysaccharide catabolic process"/>
    <property type="evidence" value="ECO:0007669"/>
    <property type="project" value="InterPro"/>
</dbReference>
<dbReference type="SUPFAM" id="SSF63446">
    <property type="entry name" value="Type I dockerin domain"/>
    <property type="match status" value="1"/>
</dbReference>
<organism evidence="2 3">
    <name type="scientific">Candidatus Roizmanbacteria bacterium RIFCSPLOWO2_01_FULL_35_13</name>
    <dbReference type="NCBI Taxonomy" id="1802055"/>
    <lineage>
        <taxon>Bacteria</taxon>
        <taxon>Candidatus Roizmaniibacteriota</taxon>
    </lineage>
</organism>
<keyword evidence="1" id="KW-0812">Transmembrane</keyword>
<dbReference type="Gene3D" id="2.60.40.680">
    <property type="match status" value="2"/>
</dbReference>
<dbReference type="InterPro" id="IPR002105">
    <property type="entry name" value="Dockerin_1_rpt"/>
</dbReference>
<dbReference type="Pfam" id="PF00404">
    <property type="entry name" value="Dockerin_1"/>
    <property type="match status" value="1"/>
</dbReference>
<dbReference type="Gene3D" id="1.10.1330.10">
    <property type="entry name" value="Dockerin domain"/>
    <property type="match status" value="1"/>
</dbReference>
<evidence type="ECO:0000313" key="2">
    <source>
        <dbReference type="EMBL" id="OGK41362.1"/>
    </source>
</evidence>
<dbReference type="EMBL" id="MGAF01000019">
    <property type="protein sequence ID" value="OGK41362.1"/>
    <property type="molecule type" value="Genomic_DNA"/>
</dbReference>
<feature type="transmembrane region" description="Helical" evidence="1">
    <location>
        <begin position="12"/>
        <end position="30"/>
    </location>
</feature>
<dbReference type="InterPro" id="IPR036439">
    <property type="entry name" value="Dockerin_dom_sf"/>
</dbReference>
<evidence type="ECO:0000313" key="3">
    <source>
        <dbReference type="Proteomes" id="UP000179270"/>
    </source>
</evidence>
<dbReference type="Proteomes" id="UP000179270">
    <property type="component" value="Unassembled WGS sequence"/>
</dbReference>
<dbReference type="CDD" id="cd08547">
    <property type="entry name" value="Type_II_cohesin"/>
    <property type="match status" value="1"/>
</dbReference>
<sequence>MPNRLLINSRKTAIIIVVLVTLLAGSIFLLRQGRRSKATPGVPTLFYSTEPGSLQSGQNFDLVLKINPNGATLYAFELYTIYDPQKVDFQNTTILAQNISSQFILINSTVDTANNIISITGAKTGSAFPSSSNTEIARVKMKVKSGVLGDVGFSWGGNTKVGSNLNKELLDGLFTISEVTIQPTSTPGQPAGPDLHLDIPTLPRVGGSGIAQRGANVDVQVFLKTNNIPVKAVDFILPYDDSMLTFQNTADLVANIELDPNSGFNTQFVIKKVDVVAKKIIFALVVPVVNQQPVPVSSPNDILLGIIKFKVRTDAPDGQVSLLPDTTSTIYDLQTQNILTCTGGIRFNVGVLTATDTPIPTSPPFITDTPWPTFPPPPTNTPFIILPTSVPTITNPPVGVAMALDFKFRFQGILAKPNRLNSIPVKITVKSSAASANTIKSVSANVTVDASGIWSGQAYFPSLLEAPDYIILVKGPMHLQKRICENSPSETEPAKYSCISGNIQLLAGTNLLDFNQINLIAGDLPQQDGVANAYDVALTRNNLGSTDPAILAIADVNFDGIVDTQDYSLVIEALAIRTDDEL</sequence>
<dbReference type="SUPFAM" id="SSF49384">
    <property type="entry name" value="Carbohydrate-binding domain"/>
    <property type="match status" value="2"/>
</dbReference>
<keyword evidence="1" id="KW-0472">Membrane</keyword>
<gene>
    <name evidence="2" type="ORF">A3A74_03455</name>
</gene>
<dbReference type="GO" id="GO:0030246">
    <property type="term" value="F:carbohydrate binding"/>
    <property type="evidence" value="ECO:0007669"/>
    <property type="project" value="InterPro"/>
</dbReference>
<reference evidence="2 3" key="1">
    <citation type="journal article" date="2016" name="Nat. Commun.">
        <title>Thousands of microbial genomes shed light on interconnected biogeochemical processes in an aquifer system.</title>
        <authorList>
            <person name="Anantharaman K."/>
            <person name="Brown C.T."/>
            <person name="Hug L.A."/>
            <person name="Sharon I."/>
            <person name="Castelle C.J."/>
            <person name="Probst A.J."/>
            <person name="Thomas B.C."/>
            <person name="Singh A."/>
            <person name="Wilkins M.J."/>
            <person name="Karaoz U."/>
            <person name="Brodie E.L."/>
            <person name="Williams K.H."/>
            <person name="Hubbard S.S."/>
            <person name="Banfield J.F."/>
        </authorList>
    </citation>
    <scope>NUCLEOTIDE SEQUENCE [LARGE SCALE GENOMIC DNA]</scope>
</reference>
<dbReference type="STRING" id="1802055.A3A74_03455"/>
<dbReference type="InterPro" id="IPR008965">
    <property type="entry name" value="CBM2/CBM3_carb-bd_dom_sf"/>
</dbReference>
<evidence type="ECO:0000256" key="1">
    <source>
        <dbReference type="SAM" id="Phobius"/>
    </source>
</evidence>
<dbReference type="GO" id="GO:0004553">
    <property type="term" value="F:hydrolase activity, hydrolyzing O-glycosyl compounds"/>
    <property type="evidence" value="ECO:0007669"/>
    <property type="project" value="InterPro"/>
</dbReference>
<name>A0A1F7IDB9_9BACT</name>
<proteinExistence type="predicted"/>
<accession>A0A1F7IDB9</accession>
<keyword evidence="1" id="KW-1133">Transmembrane helix</keyword>
<protein>
    <submittedName>
        <fullName evidence="2">Uncharacterized protein</fullName>
    </submittedName>
</protein>
<comment type="caution">
    <text evidence="2">The sequence shown here is derived from an EMBL/GenBank/DDBJ whole genome shotgun (WGS) entry which is preliminary data.</text>
</comment>
<dbReference type="AlphaFoldDB" id="A0A1F7IDB9"/>